<dbReference type="SMART" id="SM00636">
    <property type="entry name" value="Glyco_18"/>
    <property type="match status" value="1"/>
</dbReference>
<evidence type="ECO:0000313" key="7">
    <source>
        <dbReference type="EMBL" id="EFA05481.2"/>
    </source>
</evidence>
<evidence type="ECO:0000256" key="1">
    <source>
        <dbReference type="ARBA" id="ARBA00022801"/>
    </source>
</evidence>
<dbReference type="InterPro" id="IPR001579">
    <property type="entry name" value="Glyco_hydro_18_chit_AS"/>
</dbReference>
<dbReference type="InterPro" id="IPR017853">
    <property type="entry name" value="GH"/>
</dbReference>
<evidence type="ECO:0000256" key="4">
    <source>
        <dbReference type="RuleBase" id="RU004453"/>
    </source>
</evidence>
<name>D2A697_TRICA</name>
<keyword evidence="5" id="KW-1133">Transmembrane helix</keyword>
<gene>
    <name evidence="7" type="primary">AUGUSTUS-3.0.2_15665</name>
    <name evidence="7" type="ORF">TcasGA2_TC015665</name>
</gene>
<dbReference type="Gene3D" id="3.20.20.80">
    <property type="entry name" value="Glycosidases"/>
    <property type="match status" value="2"/>
</dbReference>
<dbReference type="InterPro" id="IPR050314">
    <property type="entry name" value="Glycosyl_Hydrlase_18"/>
</dbReference>
<dbReference type="PANTHER" id="PTHR11177">
    <property type="entry name" value="CHITINASE"/>
    <property type="match status" value="1"/>
</dbReference>
<protein>
    <submittedName>
        <fullName evidence="7">Putative chitinase 3-like Protein</fullName>
    </submittedName>
</protein>
<evidence type="ECO:0000313" key="8">
    <source>
        <dbReference type="Proteomes" id="UP000007266"/>
    </source>
</evidence>
<dbReference type="AlphaFoldDB" id="D2A697"/>
<dbReference type="InterPro" id="IPR001223">
    <property type="entry name" value="Glyco_hydro18_cat"/>
</dbReference>
<dbReference type="eggNOG" id="KOG2806">
    <property type="taxonomic scope" value="Eukaryota"/>
</dbReference>
<dbReference type="SUPFAM" id="SSF51445">
    <property type="entry name" value="(Trans)glycosidases"/>
    <property type="match status" value="1"/>
</dbReference>
<dbReference type="GO" id="GO:0006032">
    <property type="term" value="P:chitin catabolic process"/>
    <property type="evidence" value="ECO:0007669"/>
    <property type="project" value="UniProtKB-ARBA"/>
</dbReference>
<dbReference type="STRING" id="7070.D2A697"/>
<evidence type="ECO:0000259" key="6">
    <source>
        <dbReference type="PROSITE" id="PS51910"/>
    </source>
</evidence>
<sequence length="296" mass="33511">MTDIYSGHSQFVLLGNNRRRWFDGRTLFIITVITVPVIIFCGIYTIILRSNESLLYPRSPTEVGPGRGAHRAKMYSSRLRKPDDRGLLLIEEDVPKIADFRLVCYYNFPSADGGLQPESLDPFLCTHINVAFARVGPNGVQLTRDELRVLQTVVGLKQVNGDLKVLVSVGGAGNDGGYSGMVLNHASRKVFIRSVIDLVRNYSVDGVDLDWEFPNESPGKDRNQKVHFVQLLEEFRMAINKQARHKFIVTDKGYFSTLNINFTAHYWVSKGMAREKIVIGLPAYGHTFRYIAQNQW</sequence>
<dbReference type="Pfam" id="PF00704">
    <property type="entry name" value="Glyco_hydro_18"/>
    <property type="match status" value="1"/>
</dbReference>
<accession>D2A697</accession>
<keyword evidence="2 3" id="KW-0326">Glycosidase</keyword>
<evidence type="ECO:0000256" key="5">
    <source>
        <dbReference type="SAM" id="Phobius"/>
    </source>
</evidence>
<dbReference type="HOGENOM" id="CLU_1027913_0_0_1"/>
<dbReference type="GO" id="GO:0008061">
    <property type="term" value="F:chitin binding"/>
    <property type="evidence" value="ECO:0007669"/>
    <property type="project" value="InterPro"/>
</dbReference>
<evidence type="ECO:0000256" key="3">
    <source>
        <dbReference type="RuleBase" id="RU000489"/>
    </source>
</evidence>
<dbReference type="PANTHER" id="PTHR11177:SF390">
    <property type="entry name" value="CHITINASE 11"/>
    <property type="match status" value="1"/>
</dbReference>
<dbReference type="GO" id="GO:0005975">
    <property type="term" value="P:carbohydrate metabolic process"/>
    <property type="evidence" value="ECO:0007669"/>
    <property type="project" value="InterPro"/>
</dbReference>
<reference evidence="7 8" key="1">
    <citation type="journal article" date="2008" name="Nature">
        <title>The genome of the model beetle and pest Tribolium castaneum.</title>
        <authorList>
            <consortium name="Tribolium Genome Sequencing Consortium"/>
            <person name="Richards S."/>
            <person name="Gibbs R.A."/>
            <person name="Weinstock G.M."/>
            <person name="Brown S.J."/>
            <person name="Denell R."/>
            <person name="Beeman R.W."/>
            <person name="Gibbs R."/>
            <person name="Beeman R.W."/>
            <person name="Brown S.J."/>
            <person name="Bucher G."/>
            <person name="Friedrich M."/>
            <person name="Grimmelikhuijzen C.J."/>
            <person name="Klingler M."/>
            <person name="Lorenzen M."/>
            <person name="Richards S."/>
            <person name="Roth S."/>
            <person name="Schroder R."/>
            <person name="Tautz D."/>
            <person name="Zdobnov E.M."/>
            <person name="Muzny D."/>
            <person name="Gibbs R.A."/>
            <person name="Weinstock G.M."/>
            <person name="Attaway T."/>
            <person name="Bell S."/>
            <person name="Buhay C.J."/>
            <person name="Chandrabose M.N."/>
            <person name="Chavez D."/>
            <person name="Clerk-Blankenburg K.P."/>
            <person name="Cree A."/>
            <person name="Dao M."/>
            <person name="Davis C."/>
            <person name="Chacko J."/>
            <person name="Dinh H."/>
            <person name="Dugan-Rocha S."/>
            <person name="Fowler G."/>
            <person name="Garner T.T."/>
            <person name="Garnes J."/>
            <person name="Gnirke A."/>
            <person name="Hawes A."/>
            <person name="Hernandez J."/>
            <person name="Hines S."/>
            <person name="Holder M."/>
            <person name="Hume J."/>
            <person name="Jhangiani S.N."/>
            <person name="Joshi V."/>
            <person name="Khan Z.M."/>
            <person name="Jackson L."/>
            <person name="Kovar C."/>
            <person name="Kowis A."/>
            <person name="Lee S."/>
            <person name="Lewis L.R."/>
            <person name="Margolis J."/>
            <person name="Morgan M."/>
            <person name="Nazareth L.V."/>
            <person name="Nguyen N."/>
            <person name="Okwuonu G."/>
            <person name="Parker D."/>
            <person name="Richards S."/>
            <person name="Ruiz S.J."/>
            <person name="Santibanez J."/>
            <person name="Savard J."/>
            <person name="Scherer S.E."/>
            <person name="Schneider B."/>
            <person name="Sodergren E."/>
            <person name="Tautz D."/>
            <person name="Vattahil S."/>
            <person name="Villasana D."/>
            <person name="White C.S."/>
            <person name="Wright R."/>
            <person name="Park Y."/>
            <person name="Beeman R.W."/>
            <person name="Lord J."/>
            <person name="Oppert B."/>
            <person name="Lorenzen M."/>
            <person name="Brown S."/>
            <person name="Wang L."/>
            <person name="Savard J."/>
            <person name="Tautz D."/>
            <person name="Richards S."/>
            <person name="Weinstock G."/>
            <person name="Gibbs R.A."/>
            <person name="Liu Y."/>
            <person name="Worley K."/>
            <person name="Weinstock G."/>
            <person name="Elsik C.G."/>
            <person name="Reese J.T."/>
            <person name="Elhaik E."/>
            <person name="Landan G."/>
            <person name="Graur D."/>
            <person name="Arensburger P."/>
            <person name="Atkinson P."/>
            <person name="Beeman R.W."/>
            <person name="Beidler J."/>
            <person name="Brown S.J."/>
            <person name="Demuth J.P."/>
            <person name="Drury D.W."/>
            <person name="Du Y.Z."/>
            <person name="Fujiwara H."/>
            <person name="Lorenzen M."/>
            <person name="Maselli V."/>
            <person name="Osanai M."/>
            <person name="Park Y."/>
            <person name="Robertson H.M."/>
            <person name="Tu Z."/>
            <person name="Wang J.J."/>
            <person name="Wang S."/>
            <person name="Richards S."/>
            <person name="Song H."/>
            <person name="Zhang L."/>
            <person name="Sodergren E."/>
            <person name="Werner D."/>
            <person name="Stanke M."/>
            <person name="Morgenstern B."/>
            <person name="Solovyev V."/>
            <person name="Kosarev P."/>
            <person name="Brown G."/>
            <person name="Chen H.C."/>
            <person name="Ermolaeva O."/>
            <person name="Hlavina W."/>
            <person name="Kapustin Y."/>
            <person name="Kiryutin B."/>
            <person name="Kitts P."/>
            <person name="Maglott D."/>
            <person name="Pruitt K."/>
            <person name="Sapojnikov V."/>
            <person name="Souvorov A."/>
            <person name="Mackey A.J."/>
            <person name="Waterhouse R.M."/>
            <person name="Wyder S."/>
            <person name="Zdobnov E.M."/>
            <person name="Zdobnov E.M."/>
            <person name="Wyder S."/>
            <person name="Kriventseva E.V."/>
            <person name="Kadowaki T."/>
            <person name="Bork P."/>
            <person name="Aranda M."/>
            <person name="Bao R."/>
            <person name="Beermann A."/>
            <person name="Berns N."/>
            <person name="Bolognesi R."/>
            <person name="Bonneton F."/>
            <person name="Bopp D."/>
            <person name="Brown S.J."/>
            <person name="Bucher G."/>
            <person name="Butts T."/>
            <person name="Chaumot A."/>
            <person name="Denell R.E."/>
            <person name="Ferrier D.E."/>
            <person name="Friedrich M."/>
            <person name="Gordon C.M."/>
            <person name="Jindra M."/>
            <person name="Klingler M."/>
            <person name="Lan Q."/>
            <person name="Lattorff H.M."/>
            <person name="Laudet V."/>
            <person name="von Levetsow C."/>
            <person name="Liu Z."/>
            <person name="Lutz R."/>
            <person name="Lynch J.A."/>
            <person name="da Fonseca R.N."/>
            <person name="Posnien N."/>
            <person name="Reuter R."/>
            <person name="Roth S."/>
            <person name="Savard J."/>
            <person name="Schinko J.B."/>
            <person name="Schmitt C."/>
            <person name="Schoppmeier M."/>
            <person name="Schroder R."/>
            <person name="Shippy T.D."/>
            <person name="Simonnet F."/>
            <person name="Marques-Souza H."/>
            <person name="Tautz D."/>
            <person name="Tomoyasu Y."/>
            <person name="Trauner J."/>
            <person name="Van der Zee M."/>
            <person name="Vervoort M."/>
            <person name="Wittkopp N."/>
            <person name="Wimmer E.A."/>
            <person name="Yang X."/>
            <person name="Jones A.K."/>
            <person name="Sattelle D.B."/>
            <person name="Ebert P.R."/>
            <person name="Nelson D."/>
            <person name="Scott J.G."/>
            <person name="Beeman R.W."/>
            <person name="Muthukrishnan S."/>
            <person name="Kramer K.J."/>
            <person name="Arakane Y."/>
            <person name="Beeman R.W."/>
            <person name="Zhu Q."/>
            <person name="Hogenkamp D."/>
            <person name="Dixit R."/>
            <person name="Oppert B."/>
            <person name="Jiang H."/>
            <person name="Zou Z."/>
            <person name="Marshall J."/>
            <person name="Elpidina E."/>
            <person name="Vinokurov K."/>
            <person name="Oppert C."/>
            <person name="Zou Z."/>
            <person name="Evans J."/>
            <person name="Lu Z."/>
            <person name="Zhao P."/>
            <person name="Sumathipala N."/>
            <person name="Altincicek B."/>
            <person name="Vilcinskas A."/>
            <person name="Williams M."/>
            <person name="Hultmark D."/>
            <person name="Hetru C."/>
            <person name="Jiang H."/>
            <person name="Grimmelikhuijzen C.J."/>
            <person name="Hauser F."/>
            <person name="Cazzamali G."/>
            <person name="Williamson M."/>
            <person name="Park Y."/>
            <person name="Li B."/>
            <person name="Tanaka Y."/>
            <person name="Predel R."/>
            <person name="Neupert S."/>
            <person name="Schachtner J."/>
            <person name="Verleyen P."/>
            <person name="Raible F."/>
            <person name="Bork P."/>
            <person name="Friedrich M."/>
            <person name="Walden K.K."/>
            <person name="Robertson H.M."/>
            <person name="Angeli S."/>
            <person name="Foret S."/>
            <person name="Bucher G."/>
            <person name="Schuetz S."/>
            <person name="Maleszka R."/>
            <person name="Wimmer E.A."/>
            <person name="Beeman R.W."/>
            <person name="Lorenzen M."/>
            <person name="Tomoyasu Y."/>
            <person name="Miller S.C."/>
            <person name="Grossmann D."/>
            <person name="Bucher G."/>
        </authorList>
    </citation>
    <scope>NUCLEOTIDE SEQUENCE [LARGE SCALE GENOMIC DNA]</scope>
    <source>
        <strain evidence="7 8">Georgia GA2</strain>
    </source>
</reference>
<dbReference type="InterPro" id="IPR011583">
    <property type="entry name" value="Chitinase_II/V-like_cat"/>
</dbReference>
<dbReference type="GO" id="GO:0004568">
    <property type="term" value="F:chitinase activity"/>
    <property type="evidence" value="ECO:0007669"/>
    <property type="project" value="UniProtKB-ARBA"/>
</dbReference>
<dbReference type="InParanoid" id="D2A697"/>
<feature type="domain" description="GH18" evidence="6">
    <location>
        <begin position="100"/>
        <end position="296"/>
    </location>
</feature>
<dbReference type="PROSITE" id="PS01095">
    <property type="entry name" value="GH18_1"/>
    <property type="match status" value="1"/>
</dbReference>
<keyword evidence="8" id="KW-1185">Reference proteome</keyword>
<dbReference type="PROSITE" id="PS51910">
    <property type="entry name" value="GH18_2"/>
    <property type="match status" value="1"/>
</dbReference>
<keyword evidence="5" id="KW-0472">Membrane</keyword>
<keyword evidence="1 3" id="KW-0378">Hydrolase</keyword>
<comment type="similarity">
    <text evidence="4">Belongs to the glycosyl hydrolase 18 family.</text>
</comment>
<keyword evidence="5" id="KW-0812">Transmembrane</keyword>
<dbReference type="Proteomes" id="UP000007266">
    <property type="component" value="Linkage group 6"/>
</dbReference>
<dbReference type="EMBL" id="KQ971346">
    <property type="protein sequence ID" value="EFA05481.2"/>
    <property type="molecule type" value="Genomic_DNA"/>
</dbReference>
<proteinExistence type="inferred from homology"/>
<organism evidence="7 8">
    <name type="scientific">Tribolium castaneum</name>
    <name type="common">Red flour beetle</name>
    <dbReference type="NCBI Taxonomy" id="7070"/>
    <lineage>
        <taxon>Eukaryota</taxon>
        <taxon>Metazoa</taxon>
        <taxon>Ecdysozoa</taxon>
        <taxon>Arthropoda</taxon>
        <taxon>Hexapoda</taxon>
        <taxon>Insecta</taxon>
        <taxon>Pterygota</taxon>
        <taxon>Neoptera</taxon>
        <taxon>Endopterygota</taxon>
        <taxon>Coleoptera</taxon>
        <taxon>Polyphaga</taxon>
        <taxon>Cucujiformia</taxon>
        <taxon>Tenebrionidae</taxon>
        <taxon>Tenebrionidae incertae sedis</taxon>
        <taxon>Tribolium</taxon>
    </lineage>
</organism>
<reference evidence="7 8" key="2">
    <citation type="journal article" date="2010" name="Nucleic Acids Res.">
        <title>BeetleBase in 2010: revisions to provide comprehensive genomic information for Tribolium castaneum.</title>
        <authorList>
            <person name="Kim H.S."/>
            <person name="Murphy T."/>
            <person name="Xia J."/>
            <person name="Caragea D."/>
            <person name="Park Y."/>
            <person name="Beeman R.W."/>
            <person name="Lorenzen M.D."/>
            <person name="Butcher S."/>
            <person name="Manak J.R."/>
            <person name="Brown S.J."/>
        </authorList>
    </citation>
    <scope>GENOME REANNOTATION</scope>
    <source>
        <strain evidence="7 8">Georgia GA2</strain>
    </source>
</reference>
<feature type="transmembrane region" description="Helical" evidence="5">
    <location>
        <begin position="27"/>
        <end position="47"/>
    </location>
</feature>
<evidence type="ECO:0000256" key="2">
    <source>
        <dbReference type="ARBA" id="ARBA00023295"/>
    </source>
</evidence>